<evidence type="ECO:0000256" key="1">
    <source>
        <dbReference type="ARBA" id="ARBA00006620"/>
    </source>
</evidence>
<comment type="similarity">
    <text evidence="1">Belongs to the HicA mRNA interferase family.</text>
</comment>
<dbReference type="InterPro" id="IPR038570">
    <property type="entry name" value="HicA_sf"/>
</dbReference>
<evidence type="ECO:0000256" key="7">
    <source>
        <dbReference type="ARBA" id="ARBA00023016"/>
    </source>
</evidence>
<dbReference type="Proteomes" id="UP000033876">
    <property type="component" value="Unassembled WGS sequence"/>
</dbReference>
<keyword evidence="2" id="KW-1277">Toxin-antitoxin system</keyword>
<dbReference type="GO" id="GO:0016787">
    <property type="term" value="F:hydrolase activity"/>
    <property type="evidence" value="ECO:0007669"/>
    <property type="project" value="UniProtKB-KW"/>
</dbReference>
<evidence type="ECO:0000256" key="5">
    <source>
        <dbReference type="ARBA" id="ARBA00022801"/>
    </source>
</evidence>
<keyword evidence="5" id="KW-0378">Hydrolase</keyword>
<protein>
    <recommendedName>
        <fullName evidence="10">YcfA family protein</fullName>
    </recommendedName>
</protein>
<dbReference type="GO" id="GO:0004519">
    <property type="term" value="F:endonuclease activity"/>
    <property type="evidence" value="ECO:0007669"/>
    <property type="project" value="UniProtKB-KW"/>
</dbReference>
<keyword evidence="7" id="KW-0346">Stress response</keyword>
<comment type="caution">
    <text evidence="8">The sequence shown here is derived from an EMBL/GenBank/DDBJ whole genome shotgun (WGS) entry which is preliminary data.</text>
</comment>
<keyword evidence="4" id="KW-0255">Endonuclease</keyword>
<evidence type="ECO:0000313" key="9">
    <source>
        <dbReference type="Proteomes" id="UP000033876"/>
    </source>
</evidence>
<evidence type="ECO:0000256" key="2">
    <source>
        <dbReference type="ARBA" id="ARBA00022649"/>
    </source>
</evidence>
<evidence type="ECO:0000256" key="4">
    <source>
        <dbReference type="ARBA" id="ARBA00022759"/>
    </source>
</evidence>
<evidence type="ECO:0000256" key="6">
    <source>
        <dbReference type="ARBA" id="ARBA00022884"/>
    </source>
</evidence>
<gene>
    <name evidence="8" type="ORF">US50_C0006G0004</name>
</gene>
<evidence type="ECO:0008006" key="10">
    <source>
        <dbReference type="Google" id="ProtNLM"/>
    </source>
</evidence>
<proteinExistence type="inferred from homology"/>
<sequence length="70" mass="7891">MPKLPSLSSKKLLQILKKSGFKIDHISGSHYILYNQMNNKRVTLPFHNKDIAKGTLLSILKEAGLSKEDL</sequence>
<dbReference type="SUPFAM" id="SSF54786">
    <property type="entry name" value="YcfA/nrd intein domain"/>
    <property type="match status" value="1"/>
</dbReference>
<evidence type="ECO:0000313" key="8">
    <source>
        <dbReference type="EMBL" id="KKQ35731.1"/>
    </source>
</evidence>
<reference evidence="8 9" key="1">
    <citation type="journal article" date="2015" name="Nature">
        <title>rRNA introns, odd ribosomes, and small enigmatic genomes across a large radiation of phyla.</title>
        <authorList>
            <person name="Brown C.T."/>
            <person name="Hug L.A."/>
            <person name="Thomas B.C."/>
            <person name="Sharon I."/>
            <person name="Castelle C.J."/>
            <person name="Singh A."/>
            <person name="Wilkins M.J."/>
            <person name="Williams K.H."/>
            <person name="Banfield J.F."/>
        </authorList>
    </citation>
    <scope>NUCLEOTIDE SEQUENCE [LARGE SCALE GENOMIC DNA]</scope>
</reference>
<dbReference type="AlphaFoldDB" id="A0A0G0K524"/>
<dbReference type="Pfam" id="PF07927">
    <property type="entry name" value="HicA_toxin"/>
    <property type="match status" value="1"/>
</dbReference>
<accession>A0A0G0K524</accession>
<dbReference type="GO" id="GO:0003729">
    <property type="term" value="F:mRNA binding"/>
    <property type="evidence" value="ECO:0007669"/>
    <property type="project" value="InterPro"/>
</dbReference>
<dbReference type="InterPro" id="IPR012933">
    <property type="entry name" value="HicA_mRNA_interferase"/>
</dbReference>
<keyword evidence="6" id="KW-0694">RNA-binding</keyword>
<evidence type="ECO:0000256" key="3">
    <source>
        <dbReference type="ARBA" id="ARBA00022722"/>
    </source>
</evidence>
<dbReference type="Gene3D" id="3.30.920.30">
    <property type="entry name" value="Hypothetical protein"/>
    <property type="match status" value="1"/>
</dbReference>
<dbReference type="EMBL" id="LBTF01000006">
    <property type="protein sequence ID" value="KKQ35731.1"/>
    <property type="molecule type" value="Genomic_DNA"/>
</dbReference>
<organism evidence="8 9">
    <name type="scientific">Candidatus Nomurabacteria bacterium GW2011_GWB1_37_5</name>
    <dbReference type="NCBI Taxonomy" id="1618742"/>
    <lineage>
        <taxon>Bacteria</taxon>
        <taxon>Candidatus Nomuraibacteriota</taxon>
    </lineage>
</organism>
<keyword evidence="3" id="KW-0540">Nuclease</keyword>
<name>A0A0G0K524_9BACT</name>